<keyword evidence="2" id="KW-1185">Reference proteome</keyword>
<dbReference type="AlphaFoldDB" id="A0A814B6U1"/>
<reference evidence="1" key="1">
    <citation type="submission" date="2021-02" db="EMBL/GenBank/DDBJ databases">
        <authorList>
            <person name="Nowell W R."/>
        </authorList>
    </citation>
    <scope>NUCLEOTIDE SEQUENCE</scope>
    <source>
        <strain evidence="1">Ploen Becks lab</strain>
    </source>
</reference>
<gene>
    <name evidence="1" type="ORF">OXX778_LOCUS12427</name>
</gene>
<dbReference type="Proteomes" id="UP000663879">
    <property type="component" value="Unassembled WGS sequence"/>
</dbReference>
<dbReference type="EMBL" id="CAJNOC010002249">
    <property type="protein sequence ID" value="CAF0921856.1"/>
    <property type="molecule type" value="Genomic_DNA"/>
</dbReference>
<organism evidence="1 2">
    <name type="scientific">Brachionus calyciflorus</name>
    <dbReference type="NCBI Taxonomy" id="104777"/>
    <lineage>
        <taxon>Eukaryota</taxon>
        <taxon>Metazoa</taxon>
        <taxon>Spiralia</taxon>
        <taxon>Gnathifera</taxon>
        <taxon>Rotifera</taxon>
        <taxon>Eurotatoria</taxon>
        <taxon>Monogononta</taxon>
        <taxon>Pseudotrocha</taxon>
        <taxon>Ploima</taxon>
        <taxon>Brachionidae</taxon>
        <taxon>Brachionus</taxon>
    </lineage>
</organism>
<comment type="caution">
    <text evidence="1">The sequence shown here is derived from an EMBL/GenBank/DDBJ whole genome shotgun (WGS) entry which is preliminary data.</text>
</comment>
<sequence length="181" mass="21010">MSGFSELSFLANQFKIFKEDMISETVLKSAKDFAQMTLFDLTNGLAKHVKQQLKLENELKIVNRYKTQQIALDIWYLLTSLEEKKLQSGYDPTQNEYPQNVLFLKFHHYHPKQINPTYSNVCQQSNYKERYDIRQRIKKNRYVLGSRDNPEIKSASGNLAKIALMKTDEAQNALNSPIGAQ</sequence>
<name>A0A814B6U1_9BILA</name>
<evidence type="ECO:0000313" key="2">
    <source>
        <dbReference type="Proteomes" id="UP000663879"/>
    </source>
</evidence>
<protein>
    <submittedName>
        <fullName evidence="1">Uncharacterized protein</fullName>
    </submittedName>
</protein>
<accession>A0A814B6U1</accession>
<evidence type="ECO:0000313" key="1">
    <source>
        <dbReference type="EMBL" id="CAF0921856.1"/>
    </source>
</evidence>
<proteinExistence type="predicted"/>